<comment type="caution">
    <text evidence="1">The sequence shown here is derived from an EMBL/GenBank/DDBJ whole genome shotgun (WGS) entry which is preliminary data.</text>
</comment>
<gene>
    <name evidence="1" type="ORF">IHE45_01G024900</name>
</gene>
<protein>
    <submittedName>
        <fullName evidence="1">Uncharacterized protein</fullName>
    </submittedName>
</protein>
<evidence type="ECO:0000313" key="2">
    <source>
        <dbReference type="Proteomes" id="UP000827976"/>
    </source>
</evidence>
<proteinExistence type="predicted"/>
<keyword evidence="2" id="KW-1185">Reference proteome</keyword>
<reference evidence="2" key="1">
    <citation type="journal article" date="2022" name="Nat. Commun.">
        <title>Chromosome evolution and the genetic basis of agronomically important traits in greater yam.</title>
        <authorList>
            <person name="Bredeson J.V."/>
            <person name="Lyons J.B."/>
            <person name="Oniyinde I.O."/>
            <person name="Okereke N.R."/>
            <person name="Kolade O."/>
            <person name="Nnabue I."/>
            <person name="Nwadili C.O."/>
            <person name="Hribova E."/>
            <person name="Parker M."/>
            <person name="Nwogha J."/>
            <person name="Shu S."/>
            <person name="Carlson J."/>
            <person name="Kariba R."/>
            <person name="Muthemba S."/>
            <person name="Knop K."/>
            <person name="Barton G.J."/>
            <person name="Sherwood A.V."/>
            <person name="Lopez-Montes A."/>
            <person name="Asiedu R."/>
            <person name="Jamnadass R."/>
            <person name="Muchugi A."/>
            <person name="Goodstein D."/>
            <person name="Egesi C.N."/>
            <person name="Featherston J."/>
            <person name="Asfaw A."/>
            <person name="Simpson G.G."/>
            <person name="Dolezel J."/>
            <person name="Hendre P.S."/>
            <person name="Van Deynze A."/>
            <person name="Kumar P.L."/>
            <person name="Obidiegwu J.E."/>
            <person name="Bhattacharjee R."/>
            <person name="Rokhsar D.S."/>
        </authorList>
    </citation>
    <scope>NUCLEOTIDE SEQUENCE [LARGE SCALE GENOMIC DNA]</scope>
    <source>
        <strain evidence="2">cv. TDa95/00328</strain>
    </source>
</reference>
<organism evidence="1 2">
    <name type="scientific">Dioscorea alata</name>
    <name type="common">Purple yam</name>
    <dbReference type="NCBI Taxonomy" id="55571"/>
    <lineage>
        <taxon>Eukaryota</taxon>
        <taxon>Viridiplantae</taxon>
        <taxon>Streptophyta</taxon>
        <taxon>Embryophyta</taxon>
        <taxon>Tracheophyta</taxon>
        <taxon>Spermatophyta</taxon>
        <taxon>Magnoliopsida</taxon>
        <taxon>Liliopsida</taxon>
        <taxon>Dioscoreales</taxon>
        <taxon>Dioscoreaceae</taxon>
        <taxon>Dioscorea</taxon>
    </lineage>
</organism>
<name>A0ACB7WU42_DIOAL</name>
<dbReference type="EMBL" id="CM037011">
    <property type="protein sequence ID" value="KAH7691850.1"/>
    <property type="molecule type" value="Genomic_DNA"/>
</dbReference>
<feature type="non-terminal residue" evidence="1">
    <location>
        <position position="88"/>
    </location>
</feature>
<sequence>MIPLKKFDLKQSTIRDERFSPIHVGILPESLFSLTPRISNLLPFLNAKVSSSEKLLFLKYKEWRLVRDTRPLGILPVELLLDKLITFN</sequence>
<dbReference type="Proteomes" id="UP000827976">
    <property type="component" value="Chromosome 1"/>
</dbReference>
<evidence type="ECO:0000313" key="1">
    <source>
        <dbReference type="EMBL" id="KAH7691850.1"/>
    </source>
</evidence>
<accession>A0ACB7WU42</accession>